<dbReference type="AlphaFoldDB" id="A0A7G9G129"/>
<keyword evidence="3" id="KW-0808">Transferase</keyword>
<sequence length="199" mass="23283">MGKIFYIMGKSACGKDSVFKMLVSDKKLGLRTVTMYTTRPPRDGEEDGREYFFRDAAFLNRMETEEKLIESRTYETACGPWSYFTLDDGQIDLDKYNYVMIGTPDSYEKTKKYFGRKGRSAMIPLYIHVEAGERLMRAVKRERMQAAPQYAELCRRFLADEEDFKKENLDRCGIDRIFENQDLDSCVKKIKTTILEQLT</sequence>
<accession>A0A7G9G129</accession>
<evidence type="ECO:0000313" key="8">
    <source>
        <dbReference type="Proteomes" id="UP000515823"/>
    </source>
</evidence>
<reference evidence="7 8" key="1">
    <citation type="submission" date="2020-08" db="EMBL/GenBank/DDBJ databases">
        <authorList>
            <person name="Liu C."/>
            <person name="Sun Q."/>
        </authorList>
    </citation>
    <scope>NUCLEOTIDE SEQUENCE [LARGE SCALE GENOMIC DNA]</scope>
    <source>
        <strain evidence="7 8">NSJ-38</strain>
    </source>
</reference>
<evidence type="ECO:0000256" key="2">
    <source>
        <dbReference type="ARBA" id="ARBA00005790"/>
    </source>
</evidence>
<dbReference type="Gene3D" id="3.40.50.300">
    <property type="entry name" value="P-loop containing nucleotide triphosphate hydrolases"/>
    <property type="match status" value="1"/>
</dbReference>
<comment type="similarity">
    <text evidence="2">Belongs to the guanylate kinase family.</text>
</comment>
<evidence type="ECO:0000256" key="5">
    <source>
        <dbReference type="ARBA" id="ARBA00048594"/>
    </source>
</evidence>
<proteinExistence type="inferred from homology"/>
<comment type="catalytic activity">
    <reaction evidence="5">
        <text>GMP + ATP = GDP + ADP</text>
        <dbReference type="Rhea" id="RHEA:20780"/>
        <dbReference type="ChEBI" id="CHEBI:30616"/>
        <dbReference type="ChEBI" id="CHEBI:58115"/>
        <dbReference type="ChEBI" id="CHEBI:58189"/>
        <dbReference type="ChEBI" id="CHEBI:456216"/>
        <dbReference type="EC" id="2.7.4.8"/>
    </reaction>
</comment>
<dbReference type="SUPFAM" id="SSF52540">
    <property type="entry name" value="P-loop containing nucleoside triphosphate hydrolases"/>
    <property type="match status" value="1"/>
</dbReference>
<dbReference type="InterPro" id="IPR027417">
    <property type="entry name" value="P-loop_NTPase"/>
</dbReference>
<gene>
    <name evidence="7" type="ORF">H9Q78_08480</name>
</gene>
<evidence type="ECO:0000256" key="1">
    <source>
        <dbReference type="ARBA" id="ARBA00003531"/>
    </source>
</evidence>
<dbReference type="EMBL" id="CP060634">
    <property type="protein sequence ID" value="QNM04511.1"/>
    <property type="molecule type" value="Genomic_DNA"/>
</dbReference>
<dbReference type="PANTHER" id="PTHR23117">
    <property type="entry name" value="GUANYLATE KINASE-RELATED"/>
    <property type="match status" value="1"/>
</dbReference>
<organism evidence="7 8">
    <name type="scientific">Qiania dongpingensis</name>
    <dbReference type="NCBI Taxonomy" id="2763669"/>
    <lineage>
        <taxon>Bacteria</taxon>
        <taxon>Bacillati</taxon>
        <taxon>Bacillota</taxon>
        <taxon>Clostridia</taxon>
        <taxon>Lachnospirales</taxon>
        <taxon>Lachnospiraceae</taxon>
        <taxon>Qiania</taxon>
    </lineage>
</organism>
<dbReference type="Proteomes" id="UP000515823">
    <property type="component" value="Chromosome"/>
</dbReference>
<dbReference type="InterPro" id="IPR008144">
    <property type="entry name" value="Guanylate_kin-like_dom"/>
</dbReference>
<keyword evidence="8" id="KW-1185">Reference proteome</keyword>
<dbReference type="PROSITE" id="PS00856">
    <property type="entry name" value="GUANYLATE_KINASE_1"/>
    <property type="match status" value="1"/>
</dbReference>
<dbReference type="SMART" id="SM00072">
    <property type="entry name" value="GuKc"/>
    <property type="match status" value="1"/>
</dbReference>
<comment type="function">
    <text evidence="1">Essential for recycling GMP and indirectly, cGMP.</text>
</comment>
<evidence type="ECO:0000259" key="6">
    <source>
        <dbReference type="PROSITE" id="PS50052"/>
    </source>
</evidence>
<evidence type="ECO:0000313" key="7">
    <source>
        <dbReference type="EMBL" id="QNM04511.1"/>
    </source>
</evidence>
<keyword evidence="4 7" id="KW-0418">Kinase</keyword>
<evidence type="ECO:0000256" key="3">
    <source>
        <dbReference type="ARBA" id="ARBA00022679"/>
    </source>
</evidence>
<dbReference type="GO" id="GO:0004385">
    <property type="term" value="F:GMP kinase activity"/>
    <property type="evidence" value="ECO:0007669"/>
    <property type="project" value="UniProtKB-EC"/>
</dbReference>
<dbReference type="PROSITE" id="PS50052">
    <property type="entry name" value="GUANYLATE_KINASE_2"/>
    <property type="match status" value="1"/>
</dbReference>
<evidence type="ECO:0000256" key="4">
    <source>
        <dbReference type="ARBA" id="ARBA00022777"/>
    </source>
</evidence>
<feature type="domain" description="Guanylate kinase-like" evidence="6">
    <location>
        <begin position="2"/>
        <end position="195"/>
    </location>
</feature>
<dbReference type="PANTHER" id="PTHR23117:SF13">
    <property type="entry name" value="GUANYLATE KINASE"/>
    <property type="match status" value="1"/>
</dbReference>
<dbReference type="Pfam" id="PF00625">
    <property type="entry name" value="Guanylate_kin"/>
    <property type="match status" value="1"/>
</dbReference>
<dbReference type="InterPro" id="IPR008145">
    <property type="entry name" value="GK/Ca_channel_bsu"/>
</dbReference>
<dbReference type="GO" id="GO:0005829">
    <property type="term" value="C:cytosol"/>
    <property type="evidence" value="ECO:0007669"/>
    <property type="project" value="TreeGrafter"/>
</dbReference>
<protein>
    <submittedName>
        <fullName evidence="7">Guanylate kinase</fullName>
    </submittedName>
</protein>
<dbReference type="KEGG" id="qdo:H9Q78_08480"/>
<dbReference type="InterPro" id="IPR020590">
    <property type="entry name" value="Guanylate_kinase_CS"/>
</dbReference>
<name>A0A7G9G129_9FIRM</name>
<dbReference type="RefSeq" id="WP_249300952.1">
    <property type="nucleotide sequence ID" value="NZ_CP060634.1"/>
</dbReference>